<evidence type="ECO:0008006" key="4">
    <source>
        <dbReference type="Google" id="ProtNLM"/>
    </source>
</evidence>
<dbReference type="RefSeq" id="WP_107495143.1">
    <property type="nucleotide sequence ID" value="NZ_JADCKQ010000021.1"/>
</dbReference>
<keyword evidence="3" id="KW-1185">Reference proteome</keyword>
<evidence type="ECO:0000256" key="1">
    <source>
        <dbReference type="SAM" id="SignalP"/>
    </source>
</evidence>
<accession>A0A8J7IEY8</accession>
<reference evidence="2" key="1">
    <citation type="submission" date="2020-10" db="EMBL/GenBank/DDBJ databases">
        <title>Paenihalocynthiibacter styelae gen. nov., sp. nov., isolated from stalked sea squirt Styela clava.</title>
        <authorList>
            <person name="Kim Y.-O."/>
            <person name="Yoon J.-H."/>
        </authorList>
    </citation>
    <scope>NUCLEOTIDE SEQUENCE</scope>
    <source>
        <strain evidence="2">MYP1-1</strain>
    </source>
</reference>
<protein>
    <recommendedName>
        <fullName evidence="4">Lipoprotein</fullName>
    </recommendedName>
</protein>
<gene>
    <name evidence="2" type="ORF">H1D41_17650</name>
</gene>
<organism evidence="2 3">
    <name type="scientific">Halocynthiibacter styelae</name>
    <dbReference type="NCBI Taxonomy" id="2761955"/>
    <lineage>
        <taxon>Bacteria</taxon>
        <taxon>Pseudomonadati</taxon>
        <taxon>Pseudomonadota</taxon>
        <taxon>Alphaproteobacteria</taxon>
        <taxon>Rhodobacterales</taxon>
        <taxon>Paracoccaceae</taxon>
        <taxon>Halocynthiibacter</taxon>
    </lineage>
</organism>
<dbReference type="EMBL" id="JADCKQ010000021">
    <property type="protein sequence ID" value="MBI1495464.1"/>
    <property type="molecule type" value="Genomic_DNA"/>
</dbReference>
<dbReference type="AlphaFoldDB" id="A0A8J7IEY8"/>
<comment type="caution">
    <text evidence="2">The sequence shown here is derived from an EMBL/GenBank/DDBJ whole genome shotgun (WGS) entry which is preliminary data.</text>
</comment>
<evidence type="ECO:0000313" key="3">
    <source>
        <dbReference type="Proteomes" id="UP000640583"/>
    </source>
</evidence>
<feature type="signal peptide" evidence="1">
    <location>
        <begin position="1"/>
        <end position="21"/>
    </location>
</feature>
<sequence>MWKTMMVIGTIAALASCQESATPVDVVAMTAGERAACHADYGKVEAGLFGNEICVRPTTDGGDVCTSSRSCEGLCLAIEEDGEKSGYCSEDSTTFGCTEVFEDGDVATLCID</sequence>
<name>A0A8J7IEY8_9RHOB</name>
<evidence type="ECO:0000313" key="2">
    <source>
        <dbReference type="EMBL" id="MBI1495464.1"/>
    </source>
</evidence>
<feature type="chain" id="PRO_5035258790" description="Lipoprotein" evidence="1">
    <location>
        <begin position="22"/>
        <end position="112"/>
    </location>
</feature>
<proteinExistence type="predicted"/>
<dbReference type="PROSITE" id="PS51257">
    <property type="entry name" value="PROKAR_LIPOPROTEIN"/>
    <property type="match status" value="1"/>
</dbReference>
<keyword evidence="1" id="KW-0732">Signal</keyword>
<dbReference type="Proteomes" id="UP000640583">
    <property type="component" value="Unassembled WGS sequence"/>
</dbReference>